<reference evidence="10 11" key="1">
    <citation type="journal article" date="2018" name="PLoS Pathog.">
        <title>Evolution of structural diversity of trichothecenes, a family of toxins produced by plant pathogenic and entomopathogenic fungi.</title>
        <authorList>
            <person name="Proctor R.H."/>
            <person name="McCormick S.P."/>
            <person name="Kim H.S."/>
            <person name="Cardoza R.E."/>
            <person name="Stanley A.M."/>
            <person name="Lindo L."/>
            <person name="Kelly A."/>
            <person name="Brown D.W."/>
            <person name="Lee T."/>
            <person name="Vaughan M.M."/>
            <person name="Alexander N.J."/>
            <person name="Busman M."/>
            <person name="Gutierrez S."/>
        </authorList>
    </citation>
    <scope>NUCLEOTIDE SEQUENCE [LARGE SCALE GENOMIC DNA]</scope>
    <source>
        <strain evidence="10 11">IBT 40837</strain>
    </source>
</reference>
<dbReference type="AlphaFoldDB" id="A0A395NPL5"/>
<keyword evidence="6" id="KW-0482">Metalloprotease</keyword>
<evidence type="ECO:0000313" key="11">
    <source>
        <dbReference type="Proteomes" id="UP000266272"/>
    </source>
</evidence>
<dbReference type="PROSITE" id="PS51257">
    <property type="entry name" value="PROKAR_LIPOPROTEIN"/>
    <property type="match status" value="1"/>
</dbReference>
<dbReference type="Pfam" id="PF00246">
    <property type="entry name" value="Peptidase_M14"/>
    <property type="match status" value="1"/>
</dbReference>
<feature type="chain" id="PRO_5017409912" evidence="8">
    <location>
        <begin position="18"/>
        <end position="485"/>
    </location>
</feature>
<protein>
    <submittedName>
        <fullName evidence="10">Carboxypeptidase b</fullName>
    </submittedName>
</protein>
<dbReference type="GO" id="GO:0004181">
    <property type="term" value="F:metallocarboxypeptidase activity"/>
    <property type="evidence" value="ECO:0007669"/>
    <property type="project" value="InterPro"/>
</dbReference>
<organism evidence="10 11">
    <name type="scientific">Trichoderma arundinaceum</name>
    <dbReference type="NCBI Taxonomy" id="490622"/>
    <lineage>
        <taxon>Eukaryota</taxon>
        <taxon>Fungi</taxon>
        <taxon>Dikarya</taxon>
        <taxon>Ascomycota</taxon>
        <taxon>Pezizomycotina</taxon>
        <taxon>Sordariomycetes</taxon>
        <taxon>Hypocreomycetidae</taxon>
        <taxon>Hypocreales</taxon>
        <taxon>Hypocreaceae</taxon>
        <taxon>Trichoderma</taxon>
    </lineage>
</organism>
<feature type="domain" description="Peptidase M14" evidence="9">
    <location>
        <begin position="87"/>
        <end position="456"/>
    </location>
</feature>
<dbReference type="GO" id="GO:0006508">
    <property type="term" value="P:proteolysis"/>
    <property type="evidence" value="ECO:0007669"/>
    <property type="project" value="UniProtKB-KW"/>
</dbReference>
<keyword evidence="11" id="KW-1185">Reference proteome</keyword>
<comment type="cofactor">
    <cofactor evidence="1">
        <name>Zn(2+)</name>
        <dbReference type="ChEBI" id="CHEBI:29105"/>
    </cofactor>
</comment>
<dbReference type="STRING" id="490622.A0A395NPL5"/>
<dbReference type="PROSITE" id="PS52035">
    <property type="entry name" value="PEPTIDASE_M14"/>
    <property type="match status" value="1"/>
</dbReference>
<evidence type="ECO:0000256" key="7">
    <source>
        <dbReference type="PROSITE-ProRule" id="PRU01379"/>
    </source>
</evidence>
<dbReference type="SMART" id="SM00631">
    <property type="entry name" value="Zn_pept"/>
    <property type="match status" value="1"/>
</dbReference>
<comment type="caution">
    <text evidence="7">Lacks conserved residue(s) required for the propagation of feature annotation.</text>
</comment>
<proteinExistence type="inferred from homology"/>
<evidence type="ECO:0000256" key="3">
    <source>
        <dbReference type="ARBA" id="ARBA00022670"/>
    </source>
</evidence>
<name>A0A395NPL5_TRIAR</name>
<dbReference type="Gene3D" id="3.40.630.10">
    <property type="entry name" value="Zn peptidases"/>
    <property type="match status" value="1"/>
</dbReference>
<keyword evidence="3" id="KW-0645">Protease</keyword>
<feature type="signal peptide" evidence="8">
    <location>
        <begin position="1"/>
        <end position="17"/>
    </location>
</feature>
<keyword evidence="10" id="KW-0121">Carboxypeptidase</keyword>
<dbReference type="GO" id="GO:0008270">
    <property type="term" value="F:zinc ion binding"/>
    <property type="evidence" value="ECO:0007669"/>
    <property type="project" value="InterPro"/>
</dbReference>
<evidence type="ECO:0000256" key="4">
    <source>
        <dbReference type="ARBA" id="ARBA00022801"/>
    </source>
</evidence>
<evidence type="ECO:0000256" key="5">
    <source>
        <dbReference type="ARBA" id="ARBA00022833"/>
    </source>
</evidence>
<keyword evidence="5" id="KW-0862">Zinc</keyword>
<dbReference type="Proteomes" id="UP000266272">
    <property type="component" value="Unassembled WGS sequence"/>
</dbReference>
<evidence type="ECO:0000259" key="9">
    <source>
        <dbReference type="PROSITE" id="PS52035"/>
    </source>
</evidence>
<dbReference type="SUPFAM" id="SSF53187">
    <property type="entry name" value="Zn-dependent exopeptidases"/>
    <property type="match status" value="1"/>
</dbReference>
<dbReference type="PANTHER" id="PTHR11705:SF143">
    <property type="entry name" value="SLL0236 PROTEIN"/>
    <property type="match status" value="1"/>
</dbReference>
<evidence type="ECO:0000256" key="6">
    <source>
        <dbReference type="ARBA" id="ARBA00023049"/>
    </source>
</evidence>
<accession>A0A395NPL5</accession>
<evidence type="ECO:0000256" key="8">
    <source>
        <dbReference type="SAM" id="SignalP"/>
    </source>
</evidence>
<dbReference type="OrthoDB" id="3626597at2759"/>
<keyword evidence="4" id="KW-0378">Hydrolase</keyword>
<dbReference type="InterPro" id="IPR000834">
    <property type="entry name" value="Peptidase_M14"/>
</dbReference>
<comment type="similarity">
    <text evidence="2 7">Belongs to the peptidase M14 family.</text>
</comment>
<dbReference type="EMBL" id="PXOA01000241">
    <property type="protein sequence ID" value="RFU77985.1"/>
    <property type="molecule type" value="Genomic_DNA"/>
</dbReference>
<gene>
    <name evidence="10" type="ORF">TARUN_4220</name>
</gene>
<evidence type="ECO:0000256" key="2">
    <source>
        <dbReference type="ARBA" id="ARBA00005988"/>
    </source>
</evidence>
<evidence type="ECO:0000256" key="1">
    <source>
        <dbReference type="ARBA" id="ARBA00001947"/>
    </source>
</evidence>
<keyword evidence="8" id="KW-0732">Signal</keyword>
<sequence>MKASISLLIVLGVAIQACLMPEELRWEVLRKKGKAPQIYPDYLKTTSGRDKGNGLRVGVKGQRGKDRFLNGSVLPQGIGRRTDIPFNILNLKEIESGIRGLVNNYEYVRHITGRYRTYENREIHGFRIGDNPIAYIQSGVHARERGGPDNLLFFFADLLDAAWNGKGLTYGRKSYSAREVRDAVSVDVVVVPAINLDGIAWDQRTNTCWRKNRRPATTGHRMPGTGTGVDLDRNFDFLWDYKRYFDVNTYYKAANIASDYPASLVYHGVHPASEPETRNVVEWMQEYTNVSWFVDIHSFSSDHTGSVFYAWGDDDTQYAEPELNFLNSTYDGIRGRLDESPDRLLWPQPYREYMEEEDIRAQVGLARNMAAGMTATGNLSYLVDQHADIGPKSGSATDYFLSKYYGHRCNASLINGITIQFGAHSGLHCPFYPDLGLYQTSMKEVAAGLMEFLLWVKDVKGQNWRAKKWKCETENAKPNEDGGTK</sequence>
<comment type="caution">
    <text evidence="10">The sequence shown here is derived from an EMBL/GenBank/DDBJ whole genome shotgun (WGS) entry which is preliminary data.</text>
</comment>
<dbReference type="PANTHER" id="PTHR11705">
    <property type="entry name" value="PROTEASE FAMILY M14 CARBOXYPEPTIDASE A,B"/>
    <property type="match status" value="1"/>
</dbReference>
<evidence type="ECO:0000313" key="10">
    <source>
        <dbReference type="EMBL" id="RFU77985.1"/>
    </source>
</evidence>